<dbReference type="Pfam" id="PF00069">
    <property type="entry name" value="Pkinase"/>
    <property type="match status" value="1"/>
</dbReference>
<feature type="domain" description="Protein kinase" evidence="1">
    <location>
        <begin position="1"/>
        <end position="279"/>
    </location>
</feature>
<dbReference type="OrthoDB" id="4062651at2759"/>
<evidence type="ECO:0000313" key="3">
    <source>
        <dbReference type="Proteomes" id="UP000002668"/>
    </source>
</evidence>
<dbReference type="GO" id="GO:0005524">
    <property type="term" value="F:ATP binding"/>
    <property type="evidence" value="ECO:0007669"/>
    <property type="project" value="InterPro"/>
</dbReference>
<dbReference type="eggNOG" id="KOG0032">
    <property type="taxonomic scope" value="Eukaryota"/>
</dbReference>
<dbReference type="Gene3D" id="1.10.510.10">
    <property type="entry name" value="Transferase(Phosphotransferase) domain 1"/>
    <property type="match status" value="1"/>
</dbReference>
<organism evidence="3">
    <name type="scientific">Leptosphaeria maculans (strain JN3 / isolate v23.1.3 / race Av1-4-5-6-7-8)</name>
    <name type="common">Blackleg fungus</name>
    <name type="synonym">Phoma lingam</name>
    <dbReference type="NCBI Taxonomy" id="985895"/>
    <lineage>
        <taxon>Eukaryota</taxon>
        <taxon>Fungi</taxon>
        <taxon>Dikarya</taxon>
        <taxon>Ascomycota</taxon>
        <taxon>Pezizomycotina</taxon>
        <taxon>Dothideomycetes</taxon>
        <taxon>Pleosporomycetidae</taxon>
        <taxon>Pleosporales</taxon>
        <taxon>Pleosporineae</taxon>
        <taxon>Leptosphaeriaceae</taxon>
        <taxon>Plenodomus</taxon>
        <taxon>Plenodomus lingam/Leptosphaeria maculans species complex</taxon>
    </lineage>
</organism>
<dbReference type="PANTHER" id="PTHR24347">
    <property type="entry name" value="SERINE/THREONINE-PROTEIN KINASE"/>
    <property type="match status" value="1"/>
</dbReference>
<evidence type="ECO:0000259" key="1">
    <source>
        <dbReference type="PROSITE" id="PS50011"/>
    </source>
</evidence>
<gene>
    <name evidence="2" type="ORF">LEMA_P095700.1</name>
</gene>
<dbReference type="GO" id="GO:0004672">
    <property type="term" value="F:protein kinase activity"/>
    <property type="evidence" value="ECO:0007669"/>
    <property type="project" value="InterPro"/>
</dbReference>
<reference evidence="3" key="1">
    <citation type="journal article" date="2011" name="Nat. Commun.">
        <title>Effector diversification within compartments of the Leptosphaeria maculans genome affected by Repeat-Induced Point mutations.</title>
        <authorList>
            <person name="Rouxel T."/>
            <person name="Grandaubert J."/>
            <person name="Hane J.K."/>
            <person name="Hoede C."/>
            <person name="van de Wouw A.P."/>
            <person name="Couloux A."/>
            <person name="Dominguez V."/>
            <person name="Anthouard V."/>
            <person name="Bally P."/>
            <person name="Bourras S."/>
            <person name="Cozijnsen A.J."/>
            <person name="Ciuffetti L.M."/>
            <person name="Degrave A."/>
            <person name="Dilmaghani A."/>
            <person name="Duret L."/>
            <person name="Fudal I."/>
            <person name="Goodwin S.B."/>
            <person name="Gout L."/>
            <person name="Glaser N."/>
            <person name="Linglin J."/>
            <person name="Kema G.H.J."/>
            <person name="Lapalu N."/>
            <person name="Lawrence C.B."/>
            <person name="May K."/>
            <person name="Meyer M."/>
            <person name="Ollivier B."/>
            <person name="Poulain J."/>
            <person name="Schoch C.L."/>
            <person name="Simon A."/>
            <person name="Spatafora J.W."/>
            <person name="Stachowiak A."/>
            <person name="Turgeon B.G."/>
            <person name="Tyler B.M."/>
            <person name="Vincent D."/>
            <person name="Weissenbach J."/>
            <person name="Amselem J."/>
            <person name="Quesneville H."/>
            <person name="Oliver R.P."/>
            <person name="Wincker P."/>
            <person name="Balesdent M.-H."/>
            <person name="Howlett B.J."/>
        </authorList>
    </citation>
    <scope>NUCLEOTIDE SEQUENCE [LARGE SCALE GENOMIC DNA]</scope>
    <source>
        <strain evidence="3">JN3 / isolate v23.1.3 / race Av1-4-5-6-7-8</strain>
    </source>
</reference>
<dbReference type="InParanoid" id="E5A3E8"/>
<sequence length="286" mass="33109">MAASKSLNLEKPHLGRMWLAASGNNEFMLKDIPPNIFSAFNENIRPRLPQTCRIWLPLDTILNQRIFVYEYLDDDFLSLVHMHDRDIVHLDVKPDNILVNYRNLDEEAVIEKVQISDLENAAYLPEPRCIKEMLAGNDNWRSPEGHFKGELNKPSDLHSFGLVCIYAVLGRVILGPDDDFKLHESKGALPAFIRLQRQISYFGDKEGLNVLMKDVGDEEANCEILRMLWEDRAPDYIPYVPFSYWTEVDSTFKDLIRGLNNLDPSQRLTARQALSHPWFEDIETTY</sequence>
<evidence type="ECO:0000313" key="2">
    <source>
        <dbReference type="EMBL" id="CBX98161.1"/>
    </source>
</evidence>
<dbReference type="STRING" id="985895.E5A3E8"/>
<dbReference type="EMBL" id="FP929133">
    <property type="protein sequence ID" value="CBX98161.1"/>
    <property type="molecule type" value="Genomic_DNA"/>
</dbReference>
<name>E5A3E8_LEPMJ</name>
<keyword evidence="2" id="KW-0418">Kinase</keyword>
<keyword evidence="3" id="KW-1185">Reference proteome</keyword>
<dbReference type="Proteomes" id="UP000002668">
    <property type="component" value="Genome"/>
</dbReference>
<dbReference type="OMA" id="IQERPHL"/>
<accession>E5A3E8</accession>
<protein>
    <submittedName>
        <fullName evidence="2">Similar to calcium/calmodulin dependent protein kinase</fullName>
    </submittedName>
</protein>
<dbReference type="PROSITE" id="PS50011">
    <property type="entry name" value="PROTEIN_KINASE_DOM"/>
    <property type="match status" value="1"/>
</dbReference>
<dbReference type="InterPro" id="IPR011009">
    <property type="entry name" value="Kinase-like_dom_sf"/>
</dbReference>
<dbReference type="InterPro" id="IPR008271">
    <property type="entry name" value="Ser/Thr_kinase_AS"/>
</dbReference>
<dbReference type="InterPro" id="IPR000719">
    <property type="entry name" value="Prot_kinase_dom"/>
</dbReference>
<dbReference type="VEuPathDB" id="FungiDB:LEMA_P095700.1"/>
<dbReference type="AlphaFoldDB" id="E5A3E8"/>
<proteinExistence type="predicted"/>
<keyword evidence="2" id="KW-0808">Transferase</keyword>
<dbReference type="PROSITE" id="PS00108">
    <property type="entry name" value="PROTEIN_KINASE_ST"/>
    <property type="match status" value="1"/>
</dbReference>
<dbReference type="SMART" id="SM00220">
    <property type="entry name" value="S_TKc"/>
    <property type="match status" value="1"/>
</dbReference>
<dbReference type="SUPFAM" id="SSF56112">
    <property type="entry name" value="Protein kinase-like (PK-like)"/>
    <property type="match status" value="1"/>
</dbReference>
<dbReference type="HOGENOM" id="CLU_054430_0_0_1"/>